<sequence>MGWVGRAGVEFVAVSQGAGRNRKLVPQPPSSAGTADRFEWHRGIDFDERKTPRAALAKRRAHWTS</sequence>
<evidence type="ECO:0000313" key="1">
    <source>
        <dbReference type="EMBL" id="APA84603.1"/>
    </source>
</evidence>
<protein>
    <submittedName>
        <fullName evidence="1">Uncharacterized protein</fullName>
    </submittedName>
</protein>
<reference evidence="1" key="1">
    <citation type="submission" date="2016-09" db="EMBL/GenBank/DDBJ databases">
        <title>The Complete Genome of Burkholderia sprentiae wsm5005.</title>
        <authorList>
            <person name="De Meyer S."/>
            <person name="Wang P."/>
            <person name="Terpolilli J."/>
        </authorList>
    </citation>
    <scope>NUCLEOTIDE SEQUENCE [LARGE SCALE GENOMIC DNA]</scope>
    <source>
        <strain evidence="1">WSM5005</strain>
    </source>
</reference>
<dbReference type="EMBL" id="CP017561">
    <property type="protein sequence ID" value="APA84603.1"/>
    <property type="molecule type" value="Genomic_DNA"/>
</dbReference>
<gene>
    <name evidence="1" type="ORF">BJG93_03745</name>
</gene>
<dbReference type="STRING" id="754502.BJG93_03745"/>
<accession>A0A1I9YE70</accession>
<organism evidence="1">
    <name type="scientific">Paraburkholderia sprentiae WSM5005</name>
    <dbReference type="NCBI Taxonomy" id="754502"/>
    <lineage>
        <taxon>Bacteria</taxon>
        <taxon>Pseudomonadati</taxon>
        <taxon>Pseudomonadota</taxon>
        <taxon>Betaproteobacteria</taxon>
        <taxon>Burkholderiales</taxon>
        <taxon>Burkholderiaceae</taxon>
        <taxon>Paraburkholderia</taxon>
    </lineage>
</organism>
<dbReference type="AlphaFoldDB" id="A0A1I9YE70"/>
<name>A0A1I9YE70_9BURK</name>
<proteinExistence type="predicted"/>